<name>A0A4C1UXW3_EUMVA</name>
<evidence type="ECO:0000313" key="3">
    <source>
        <dbReference type="EMBL" id="GBP31119.1"/>
    </source>
</evidence>
<feature type="domain" description="PiggyBac transposable element-derived protein" evidence="2">
    <location>
        <begin position="183"/>
        <end position="262"/>
    </location>
</feature>
<evidence type="ECO:0000313" key="4">
    <source>
        <dbReference type="Proteomes" id="UP000299102"/>
    </source>
</evidence>
<dbReference type="OrthoDB" id="75807at2759"/>
<keyword evidence="1" id="KW-1133">Transmembrane helix</keyword>
<keyword evidence="4" id="KW-1185">Reference proteome</keyword>
<comment type="caution">
    <text evidence="3">The sequence shown here is derived from an EMBL/GenBank/DDBJ whole genome shotgun (WGS) entry which is preliminary data.</text>
</comment>
<dbReference type="Pfam" id="PF13843">
    <property type="entry name" value="DDE_Tnp_1_7"/>
    <property type="match status" value="1"/>
</dbReference>
<dbReference type="InterPro" id="IPR029526">
    <property type="entry name" value="PGBD"/>
</dbReference>
<accession>A0A4C1UXW3</accession>
<dbReference type="EMBL" id="BGZK01000241">
    <property type="protein sequence ID" value="GBP31119.1"/>
    <property type="molecule type" value="Genomic_DNA"/>
</dbReference>
<dbReference type="Proteomes" id="UP000299102">
    <property type="component" value="Unassembled WGS sequence"/>
</dbReference>
<proteinExistence type="predicted"/>
<gene>
    <name evidence="3" type="primary">PGBD4</name>
    <name evidence="3" type="ORF">EVAR_77416_1</name>
</gene>
<organism evidence="3 4">
    <name type="scientific">Eumeta variegata</name>
    <name type="common">Bagworm moth</name>
    <name type="synonym">Eumeta japonica</name>
    <dbReference type="NCBI Taxonomy" id="151549"/>
    <lineage>
        <taxon>Eukaryota</taxon>
        <taxon>Metazoa</taxon>
        <taxon>Ecdysozoa</taxon>
        <taxon>Arthropoda</taxon>
        <taxon>Hexapoda</taxon>
        <taxon>Insecta</taxon>
        <taxon>Pterygota</taxon>
        <taxon>Neoptera</taxon>
        <taxon>Endopterygota</taxon>
        <taxon>Lepidoptera</taxon>
        <taxon>Glossata</taxon>
        <taxon>Ditrysia</taxon>
        <taxon>Tineoidea</taxon>
        <taxon>Psychidae</taxon>
        <taxon>Oiketicinae</taxon>
        <taxon>Eumeta</taxon>
    </lineage>
</organism>
<protein>
    <submittedName>
        <fullName evidence="3">PiggyBac transposable element-derived protein 4</fullName>
    </submittedName>
</protein>
<evidence type="ECO:0000256" key="1">
    <source>
        <dbReference type="SAM" id="Phobius"/>
    </source>
</evidence>
<reference evidence="3 4" key="1">
    <citation type="journal article" date="2019" name="Commun. Biol.">
        <title>The bagworm genome reveals a unique fibroin gene that provides high tensile strength.</title>
        <authorList>
            <person name="Kono N."/>
            <person name="Nakamura H."/>
            <person name="Ohtoshi R."/>
            <person name="Tomita M."/>
            <person name="Numata K."/>
            <person name="Arakawa K."/>
        </authorList>
    </citation>
    <scope>NUCLEOTIDE SEQUENCE [LARGE SCALE GENOMIC DNA]</scope>
</reference>
<feature type="transmembrane region" description="Helical" evidence="1">
    <location>
        <begin position="12"/>
        <end position="34"/>
    </location>
</feature>
<keyword evidence="1" id="KW-0812">Transmembrane</keyword>
<evidence type="ECO:0000259" key="2">
    <source>
        <dbReference type="Pfam" id="PF13843"/>
    </source>
</evidence>
<dbReference type="AlphaFoldDB" id="A0A4C1UXW3"/>
<keyword evidence="1" id="KW-0472">Membrane</keyword>
<sequence>MMKAGHYAYGPLIGVSALVAQCIYPTVILFEARLNKEVKFERKRWRSFNRRHTARNALNQKRALVKRSNPRYTLITKCLHFSDNDKQVLPNTKSNQPLAASKQPLTDFKLLPADNQEESVTTTAIKELRLGGEGPEVGGKSVDAKVKQLCDPPATSGTIPNPNIMAKALTEKIIPTVLNLLEGFGCLDTVRLTRKNIPEDVKKIKKNCKKGTIIARHSGDIMVLVWKNTQIVSMISTFHNDRIYTGTRAGEECEKSIYVKNYKLGALI</sequence>